<keyword evidence="6" id="KW-1185">Reference proteome</keyword>
<dbReference type="OrthoDB" id="2753389at2759"/>
<proteinExistence type="predicted"/>
<dbReference type="InterPro" id="IPR000537">
    <property type="entry name" value="UbiA_prenyltransferase"/>
</dbReference>
<evidence type="ECO:0000313" key="6">
    <source>
        <dbReference type="Proteomes" id="UP000024533"/>
    </source>
</evidence>
<dbReference type="Pfam" id="PF01040">
    <property type="entry name" value="UbiA"/>
    <property type="match status" value="1"/>
</dbReference>
<gene>
    <name evidence="5" type="ORF">H109_06025</name>
</gene>
<dbReference type="GO" id="GO:0016765">
    <property type="term" value="F:transferase activity, transferring alkyl or aryl (other than methyl) groups"/>
    <property type="evidence" value="ECO:0007669"/>
    <property type="project" value="InterPro"/>
</dbReference>
<reference evidence="5 6" key="1">
    <citation type="submission" date="2014-02" db="EMBL/GenBank/DDBJ databases">
        <title>The Genome Sequence of Trichophyton interdigitale MR816.</title>
        <authorList>
            <consortium name="The Broad Institute Genomics Platform"/>
            <person name="Cuomo C.A."/>
            <person name="White T.C."/>
            <person name="Graser Y."/>
            <person name="Martinez-Rossi N."/>
            <person name="Heitman J."/>
            <person name="Young S.K."/>
            <person name="Zeng Q."/>
            <person name="Gargeya S."/>
            <person name="Abouelleil A."/>
            <person name="Alvarado L."/>
            <person name="Chapman S.B."/>
            <person name="Gainer-Dewar J."/>
            <person name="Goldberg J."/>
            <person name="Griggs A."/>
            <person name="Gujja S."/>
            <person name="Hansen M."/>
            <person name="Howarth C."/>
            <person name="Imamovic A."/>
            <person name="Larimer J."/>
            <person name="Martinez D."/>
            <person name="Murphy C."/>
            <person name="Pearson M.D."/>
            <person name="Persinoti G."/>
            <person name="Poon T."/>
            <person name="Priest M."/>
            <person name="Roberts A.D."/>
            <person name="Saif S."/>
            <person name="Shea T.D."/>
            <person name="Sykes S.N."/>
            <person name="Wortman J."/>
            <person name="Nusbaum C."/>
            <person name="Birren B."/>
        </authorList>
    </citation>
    <scope>NUCLEOTIDE SEQUENCE [LARGE SCALE GENOMIC DNA]</scope>
    <source>
        <strain evidence="5 6">MR816</strain>
    </source>
</reference>
<dbReference type="EMBL" id="AOKY01000381">
    <property type="protein sequence ID" value="KDB22077.1"/>
    <property type="molecule type" value="Genomic_DNA"/>
</dbReference>
<comment type="caution">
    <text evidence="5">The sequence shown here is derived from an EMBL/GenBank/DDBJ whole genome shotgun (WGS) entry which is preliminary data.</text>
</comment>
<evidence type="ECO:0000256" key="4">
    <source>
        <dbReference type="ARBA" id="ARBA00023136"/>
    </source>
</evidence>
<protein>
    <recommendedName>
        <fullName evidence="7">4-hydroxybenzoate polyprenyl transferase</fullName>
    </recommendedName>
</protein>
<sequence>MPFPSRFKSLFRASRPTYWTTTLIFYLIGLLQAGSYPQSVPEIMLAVAFSAPMCLVVMGGSDIHDYESDIRNPRKGQSWLDGRSIEKADHAFILQACKVATLGVVLLAVPASFQSPQTMVYVLIALGASWAYGSPPIRLKGRPFLDSLCTGTLYWSIWASGFCLRDGERSTSLQTSNPSIWIFFSCAGLQMLTAVLDQKADSAANIRTIATACGERVTALFSAITL</sequence>
<dbReference type="AlphaFoldDB" id="A0A059J3L5"/>
<dbReference type="InterPro" id="IPR044878">
    <property type="entry name" value="UbiA_sf"/>
</dbReference>
<evidence type="ECO:0000313" key="5">
    <source>
        <dbReference type="EMBL" id="KDB22077.1"/>
    </source>
</evidence>
<dbReference type="GO" id="GO:0016020">
    <property type="term" value="C:membrane"/>
    <property type="evidence" value="ECO:0007669"/>
    <property type="project" value="UniProtKB-SubCell"/>
</dbReference>
<comment type="subcellular location">
    <subcellularLocation>
        <location evidence="1">Membrane</location>
        <topology evidence="1">Multi-pass membrane protein</topology>
    </subcellularLocation>
</comment>
<dbReference type="Proteomes" id="UP000024533">
    <property type="component" value="Unassembled WGS sequence"/>
</dbReference>
<evidence type="ECO:0000256" key="2">
    <source>
        <dbReference type="ARBA" id="ARBA00022692"/>
    </source>
</evidence>
<dbReference type="HOGENOM" id="CLU_075132_0_0_1"/>
<dbReference type="STRING" id="1215338.A0A059J3L5"/>
<keyword evidence="3" id="KW-1133">Transmembrane helix</keyword>
<dbReference type="OMA" id="PANVFLY"/>
<dbReference type="Gene3D" id="1.10.357.140">
    <property type="entry name" value="UbiA prenyltransferase"/>
    <property type="match status" value="1"/>
</dbReference>
<keyword evidence="2" id="KW-0812">Transmembrane</keyword>
<evidence type="ECO:0008006" key="7">
    <source>
        <dbReference type="Google" id="ProtNLM"/>
    </source>
</evidence>
<accession>A0A059J3L5</accession>
<evidence type="ECO:0000256" key="1">
    <source>
        <dbReference type="ARBA" id="ARBA00004141"/>
    </source>
</evidence>
<keyword evidence="4" id="KW-0472">Membrane</keyword>
<evidence type="ECO:0000256" key="3">
    <source>
        <dbReference type="ARBA" id="ARBA00022989"/>
    </source>
</evidence>
<organism evidence="5 6">
    <name type="scientific">Trichophyton interdigitale (strain MR816)</name>
    <dbReference type="NCBI Taxonomy" id="1215338"/>
    <lineage>
        <taxon>Eukaryota</taxon>
        <taxon>Fungi</taxon>
        <taxon>Dikarya</taxon>
        <taxon>Ascomycota</taxon>
        <taxon>Pezizomycotina</taxon>
        <taxon>Eurotiomycetes</taxon>
        <taxon>Eurotiomycetidae</taxon>
        <taxon>Onygenales</taxon>
        <taxon>Arthrodermataceae</taxon>
        <taxon>Trichophyton</taxon>
    </lineage>
</organism>
<name>A0A059J3L5_TRIIM</name>